<dbReference type="AlphaFoldDB" id="A0A4U1JNW9"/>
<dbReference type="EMBL" id="SWJZ01000056">
    <property type="protein sequence ID" value="TKD17664.1"/>
    <property type="molecule type" value="Genomic_DNA"/>
</dbReference>
<dbReference type="Proteomes" id="UP000310597">
    <property type="component" value="Unassembled WGS sequence"/>
</dbReference>
<sequence>MRRARPHHPSPPHQARNVAGWQEKPRPPRLVAPRQICHSGHRHKGFPVPVPLSDRLVACSSLPEAHPRLAEALAQAAATPVDLSGLHRIWRITRISALIWSPQPLEPMSAIPRLRGAWGTALGAERLDRGGAQAGVPTAAELFFRPQGRINFFHRDTTPCAFQDLPKPYVFSLDPQREGYRLTLDLFGLAGDWAEEAAEALRAALALGLDMAGNRKLRLALLDLGLGRAEGLPAHEGPVRMAALDFLTPLSLRAGDHRHAEPATVIEAAWRRSAAMALWHGATPCLIRPETSPEGIWQAVEPAPWASGSRRQGRVVPGGGVLGRLVLADPAPLDLSMLHFGATTHIGSHTSKGAGRYDLQLAKPG</sequence>
<organism evidence="3 4">
    <name type="scientific">Rhodobacter capsulatus</name>
    <name type="common">Rhodopseudomonas capsulata</name>
    <dbReference type="NCBI Taxonomy" id="1061"/>
    <lineage>
        <taxon>Bacteria</taxon>
        <taxon>Pseudomonadati</taxon>
        <taxon>Pseudomonadota</taxon>
        <taxon>Alphaproteobacteria</taxon>
        <taxon>Rhodobacterales</taxon>
        <taxon>Rhodobacter group</taxon>
        <taxon>Rhodobacter</taxon>
    </lineage>
</organism>
<name>A0A4U1JNW9_RHOCA</name>
<dbReference type="Pfam" id="PF10040">
    <property type="entry name" value="CRISPR_Cas6"/>
    <property type="match status" value="1"/>
</dbReference>
<gene>
    <name evidence="3" type="ORF">FBT96_13200</name>
</gene>
<reference evidence="3 4" key="1">
    <citation type="submission" date="2019-04" db="EMBL/GenBank/DDBJ databases">
        <title>Draft Whole-Genome sequence of the purple photosynthetic bacterium Rhodobacter capsulatus SP108 with an indigenous class A beta-lactamase.</title>
        <authorList>
            <person name="Robertson S."/>
            <person name="Meyer T.E."/>
            <person name="Kyndt J.A."/>
        </authorList>
    </citation>
    <scope>NUCLEOTIDE SEQUENCE [LARGE SCALE GENOMIC DNA]</scope>
    <source>
        <strain evidence="3 4">SP108</strain>
    </source>
</reference>
<protein>
    <submittedName>
        <fullName evidence="3">CRISPR system precrRNA processing endoribonuclease RAMP protein Cas6</fullName>
    </submittedName>
</protein>
<evidence type="ECO:0000259" key="2">
    <source>
        <dbReference type="Pfam" id="PF10040"/>
    </source>
</evidence>
<comment type="caution">
    <text evidence="3">The sequence shown here is derived from an EMBL/GenBank/DDBJ whole genome shotgun (WGS) entry which is preliminary data.</text>
</comment>
<feature type="domain" description="CRISPR-associated protein Cas6 C-terminal" evidence="2">
    <location>
        <begin position="244"/>
        <end position="357"/>
    </location>
</feature>
<evidence type="ECO:0000313" key="4">
    <source>
        <dbReference type="Proteomes" id="UP000310597"/>
    </source>
</evidence>
<feature type="region of interest" description="Disordered" evidence="1">
    <location>
        <begin position="1"/>
        <end position="26"/>
    </location>
</feature>
<proteinExistence type="predicted"/>
<feature type="compositionally biased region" description="Basic residues" evidence="1">
    <location>
        <begin position="1"/>
        <end position="10"/>
    </location>
</feature>
<evidence type="ECO:0000256" key="1">
    <source>
        <dbReference type="SAM" id="MobiDB-lite"/>
    </source>
</evidence>
<dbReference type="InterPro" id="IPR019267">
    <property type="entry name" value="CRISPR-assoc_Cas6_C"/>
</dbReference>
<evidence type="ECO:0000313" key="3">
    <source>
        <dbReference type="EMBL" id="TKD17664.1"/>
    </source>
</evidence>
<accession>A0A4U1JNW9</accession>
<dbReference type="OrthoDB" id="7298080at2"/>